<dbReference type="Gene3D" id="3.30.70.120">
    <property type="match status" value="1"/>
</dbReference>
<dbReference type="InterPro" id="IPR002187">
    <property type="entry name" value="N-reg_PII"/>
</dbReference>
<protein>
    <submittedName>
        <fullName evidence="1">Transcriptional regulator</fullName>
    </submittedName>
</protein>
<sequence>MNNTIAMKRFEMVVGVEQLEQLMELLNRCKVTGYTVLKNIGGLGSRGVRNPDDVILEEENVMVVLACKEEQAQKVVNELKPALKGLGGMCLISECLWLEGLAIS</sequence>
<dbReference type="EMBL" id="PXXU01000008">
    <property type="protein sequence ID" value="PSJ18215.1"/>
    <property type="molecule type" value="Genomic_DNA"/>
</dbReference>
<proteinExistence type="predicted"/>
<evidence type="ECO:0000313" key="1">
    <source>
        <dbReference type="EMBL" id="PSJ18215.1"/>
    </source>
</evidence>
<dbReference type="Pfam" id="PF00543">
    <property type="entry name" value="P-II"/>
    <property type="match status" value="1"/>
</dbReference>
<dbReference type="OrthoDB" id="281081at2"/>
<dbReference type="InterPro" id="IPR015867">
    <property type="entry name" value="N-reg_PII/ATP_PRibTrfase_C"/>
</dbReference>
<keyword evidence="2" id="KW-1185">Reference proteome</keyword>
<dbReference type="Proteomes" id="UP000241912">
    <property type="component" value="Unassembled WGS sequence"/>
</dbReference>
<gene>
    <name evidence="1" type="ORF">C7H79_04140</name>
</gene>
<dbReference type="RefSeq" id="WP_106706029.1">
    <property type="nucleotide sequence ID" value="NZ_PXXU01000008.1"/>
</dbReference>
<evidence type="ECO:0000313" key="2">
    <source>
        <dbReference type="Proteomes" id="UP000241912"/>
    </source>
</evidence>
<reference evidence="1 2" key="1">
    <citation type="submission" date="2018-03" db="EMBL/GenBank/DDBJ databases">
        <title>Draft genome of Nitrosomonas supralitoralis APG5.</title>
        <authorList>
            <person name="Urakawa H."/>
            <person name="Lopez J.V."/>
        </authorList>
    </citation>
    <scope>NUCLEOTIDE SEQUENCE [LARGE SCALE GENOMIC DNA]</scope>
    <source>
        <strain evidence="1 2">APG5</strain>
    </source>
</reference>
<organism evidence="1 2">
    <name type="scientific">Nitrosomonas supralitoralis</name>
    <dbReference type="NCBI Taxonomy" id="2116706"/>
    <lineage>
        <taxon>Bacteria</taxon>
        <taxon>Pseudomonadati</taxon>
        <taxon>Pseudomonadota</taxon>
        <taxon>Betaproteobacteria</taxon>
        <taxon>Nitrosomonadales</taxon>
        <taxon>Nitrosomonadaceae</taxon>
        <taxon>Nitrosomonas</taxon>
    </lineage>
</organism>
<dbReference type="GO" id="GO:0006808">
    <property type="term" value="P:regulation of nitrogen utilization"/>
    <property type="evidence" value="ECO:0007669"/>
    <property type="project" value="InterPro"/>
</dbReference>
<accession>A0A2P7NXP4</accession>
<name>A0A2P7NXP4_9PROT</name>
<dbReference type="GO" id="GO:0030234">
    <property type="term" value="F:enzyme regulator activity"/>
    <property type="evidence" value="ECO:0007669"/>
    <property type="project" value="InterPro"/>
</dbReference>
<dbReference type="InterPro" id="IPR011322">
    <property type="entry name" value="N-reg_PII-like_a/b"/>
</dbReference>
<dbReference type="SUPFAM" id="SSF54913">
    <property type="entry name" value="GlnB-like"/>
    <property type="match status" value="1"/>
</dbReference>
<comment type="caution">
    <text evidence="1">The sequence shown here is derived from an EMBL/GenBank/DDBJ whole genome shotgun (WGS) entry which is preliminary data.</text>
</comment>
<dbReference type="AlphaFoldDB" id="A0A2P7NXP4"/>